<protein>
    <submittedName>
        <fullName evidence="1">Uncharacterized protein</fullName>
    </submittedName>
</protein>
<evidence type="ECO:0000313" key="1">
    <source>
        <dbReference type="EMBL" id="KAI3698434.1"/>
    </source>
</evidence>
<evidence type="ECO:0000313" key="2">
    <source>
        <dbReference type="Proteomes" id="UP001055811"/>
    </source>
</evidence>
<reference evidence="2" key="1">
    <citation type="journal article" date="2022" name="Mol. Ecol. Resour.">
        <title>The genomes of chicory, endive, great burdock and yacon provide insights into Asteraceae palaeo-polyploidization history and plant inulin production.</title>
        <authorList>
            <person name="Fan W."/>
            <person name="Wang S."/>
            <person name="Wang H."/>
            <person name="Wang A."/>
            <person name="Jiang F."/>
            <person name="Liu H."/>
            <person name="Zhao H."/>
            <person name="Xu D."/>
            <person name="Zhang Y."/>
        </authorList>
    </citation>
    <scope>NUCLEOTIDE SEQUENCE [LARGE SCALE GENOMIC DNA]</scope>
    <source>
        <strain evidence="2">cv. Punajuju</strain>
    </source>
</reference>
<accession>A0ACB8ZL55</accession>
<proteinExistence type="predicted"/>
<dbReference type="Proteomes" id="UP001055811">
    <property type="component" value="Linkage Group LG08"/>
</dbReference>
<organism evidence="1 2">
    <name type="scientific">Cichorium intybus</name>
    <name type="common">Chicory</name>
    <dbReference type="NCBI Taxonomy" id="13427"/>
    <lineage>
        <taxon>Eukaryota</taxon>
        <taxon>Viridiplantae</taxon>
        <taxon>Streptophyta</taxon>
        <taxon>Embryophyta</taxon>
        <taxon>Tracheophyta</taxon>
        <taxon>Spermatophyta</taxon>
        <taxon>Magnoliopsida</taxon>
        <taxon>eudicotyledons</taxon>
        <taxon>Gunneridae</taxon>
        <taxon>Pentapetalae</taxon>
        <taxon>asterids</taxon>
        <taxon>campanulids</taxon>
        <taxon>Asterales</taxon>
        <taxon>Asteraceae</taxon>
        <taxon>Cichorioideae</taxon>
        <taxon>Cichorieae</taxon>
        <taxon>Cichoriinae</taxon>
        <taxon>Cichorium</taxon>
    </lineage>
</organism>
<gene>
    <name evidence="1" type="ORF">L2E82_41977</name>
</gene>
<comment type="caution">
    <text evidence="1">The sequence shown here is derived from an EMBL/GenBank/DDBJ whole genome shotgun (WGS) entry which is preliminary data.</text>
</comment>
<sequence length="98" mass="11516">MFSVFVVPSIGEFRFQARILACFWIWKFSLLNKGLVHFSYSCPYVCYSVVALRFVIYLHMNRKLLEGETQMDNKKLRAQGSMAFMKEILIVDPTPWLV</sequence>
<reference evidence="1 2" key="2">
    <citation type="journal article" date="2022" name="Mol. Ecol. Resour.">
        <title>The genomes of chicory, endive, great burdock and yacon provide insights into Asteraceae paleo-polyploidization history and plant inulin production.</title>
        <authorList>
            <person name="Fan W."/>
            <person name="Wang S."/>
            <person name="Wang H."/>
            <person name="Wang A."/>
            <person name="Jiang F."/>
            <person name="Liu H."/>
            <person name="Zhao H."/>
            <person name="Xu D."/>
            <person name="Zhang Y."/>
        </authorList>
    </citation>
    <scope>NUCLEOTIDE SEQUENCE [LARGE SCALE GENOMIC DNA]</scope>
    <source>
        <strain evidence="2">cv. Punajuju</strain>
        <tissue evidence="1">Leaves</tissue>
    </source>
</reference>
<dbReference type="EMBL" id="CM042016">
    <property type="protein sequence ID" value="KAI3698434.1"/>
    <property type="molecule type" value="Genomic_DNA"/>
</dbReference>
<name>A0ACB8ZL55_CICIN</name>
<keyword evidence="2" id="KW-1185">Reference proteome</keyword>